<dbReference type="FunFam" id="2.40.420.20:FF:000001">
    <property type="entry name" value="Efflux RND transporter periplasmic adaptor subunit"/>
    <property type="match status" value="1"/>
</dbReference>
<evidence type="ECO:0000256" key="4">
    <source>
        <dbReference type="SAM" id="SignalP"/>
    </source>
</evidence>
<dbReference type="NCBIfam" id="TIGR01730">
    <property type="entry name" value="RND_mfp"/>
    <property type="match status" value="1"/>
</dbReference>
<keyword evidence="3" id="KW-0175">Coiled coil</keyword>
<dbReference type="PANTHER" id="PTHR30158">
    <property type="entry name" value="ACRA/E-RELATED COMPONENT OF DRUG EFFLUX TRANSPORTER"/>
    <property type="match status" value="1"/>
</dbReference>
<dbReference type="GO" id="GO:0046677">
    <property type="term" value="P:response to antibiotic"/>
    <property type="evidence" value="ECO:0007669"/>
    <property type="project" value="TreeGrafter"/>
</dbReference>
<evidence type="ECO:0000259" key="6">
    <source>
        <dbReference type="Pfam" id="PF25917"/>
    </source>
</evidence>
<evidence type="ECO:0000259" key="7">
    <source>
        <dbReference type="Pfam" id="PF25944"/>
    </source>
</evidence>
<protein>
    <submittedName>
        <fullName evidence="9">Membrane fusion protein, multidrug efflux system</fullName>
    </submittedName>
</protein>
<dbReference type="OrthoDB" id="9769564at2"/>
<dbReference type="EMBL" id="FOIA01000002">
    <property type="protein sequence ID" value="SES71238.1"/>
    <property type="molecule type" value="Genomic_DNA"/>
</dbReference>
<dbReference type="Pfam" id="PF25876">
    <property type="entry name" value="HH_MFP_RND"/>
    <property type="match status" value="1"/>
</dbReference>
<dbReference type="InterPro" id="IPR058624">
    <property type="entry name" value="MdtA-like_HH"/>
</dbReference>
<sequence>MRIIFVSLAVVAALLLLSACSNDTVDTESSVEPLVVGVLQVEPVNMRLSAETIAQTEGAKEIEIRPRVGGIVLKRHYHEGMAVRANEPLYLIDPDPFQKNLAEVQAEFLEQSIRAMKAKTEKERQEKLVAENFVSQRSYDNAVADLMITEAALHALKARVQQAELDLSYTTVKAPIDGITGRSLISEGALVAANSSVLTTMTQISPIWVRFSFSDNELARFNGRLSEDNVEEVILILPDGTEYPISGTINFAASEIDPLIGTQQLRATFENPDRRLLPGQFVRVRVISGRTDDVFLLPQVAVMTSDLGRYVYVIENDNVVAARQITIGEWIGKDWIILDGLHPGDQVVINNLIRLSPGMVVSPERLDASAVLSSGHY</sequence>
<keyword evidence="10" id="KW-1185">Reference proteome</keyword>
<dbReference type="Pfam" id="PF25967">
    <property type="entry name" value="RND-MFP_C"/>
    <property type="match status" value="1"/>
</dbReference>
<dbReference type="Gene3D" id="2.40.50.100">
    <property type="match status" value="1"/>
</dbReference>
<dbReference type="GO" id="GO:0030313">
    <property type="term" value="C:cell envelope"/>
    <property type="evidence" value="ECO:0007669"/>
    <property type="project" value="UniProtKB-SubCell"/>
</dbReference>
<feature type="chain" id="PRO_5011772463" evidence="4">
    <location>
        <begin position="24"/>
        <end position="377"/>
    </location>
</feature>
<dbReference type="PROSITE" id="PS51257">
    <property type="entry name" value="PROKAR_LIPOPROTEIN"/>
    <property type="match status" value="1"/>
</dbReference>
<comment type="similarity">
    <text evidence="2">Belongs to the membrane fusion protein (MFP) (TC 8.A.1) family.</text>
</comment>
<evidence type="ECO:0000256" key="2">
    <source>
        <dbReference type="ARBA" id="ARBA00009477"/>
    </source>
</evidence>
<dbReference type="AlphaFoldDB" id="A0A1H9YQ87"/>
<dbReference type="InterPro" id="IPR058626">
    <property type="entry name" value="MdtA-like_b-barrel"/>
</dbReference>
<feature type="domain" description="Multidrug resistance protein MdtA-like barrel-sandwich hybrid" evidence="6">
    <location>
        <begin position="61"/>
        <end position="196"/>
    </location>
</feature>
<evidence type="ECO:0000256" key="3">
    <source>
        <dbReference type="SAM" id="Coils"/>
    </source>
</evidence>
<evidence type="ECO:0000313" key="9">
    <source>
        <dbReference type="EMBL" id="SES71238.1"/>
    </source>
</evidence>
<feature type="domain" description="Multidrug resistance protein MdtA-like alpha-helical hairpin" evidence="5">
    <location>
        <begin position="101"/>
        <end position="170"/>
    </location>
</feature>
<dbReference type="Proteomes" id="UP000199345">
    <property type="component" value="Unassembled WGS sequence"/>
</dbReference>
<evidence type="ECO:0000259" key="5">
    <source>
        <dbReference type="Pfam" id="PF25876"/>
    </source>
</evidence>
<reference evidence="10" key="1">
    <citation type="submission" date="2016-10" db="EMBL/GenBank/DDBJ databases">
        <authorList>
            <person name="Varghese N."/>
            <person name="Submissions S."/>
        </authorList>
    </citation>
    <scope>NUCLEOTIDE SEQUENCE [LARGE SCALE GENOMIC DNA]</scope>
    <source>
        <strain evidence="10">Nm71</strain>
    </source>
</reference>
<dbReference type="InterPro" id="IPR058627">
    <property type="entry name" value="MdtA-like_C"/>
</dbReference>
<proteinExistence type="inferred from homology"/>
<feature type="signal peptide" evidence="4">
    <location>
        <begin position="1"/>
        <end position="23"/>
    </location>
</feature>
<evidence type="ECO:0000256" key="1">
    <source>
        <dbReference type="ARBA" id="ARBA00004196"/>
    </source>
</evidence>
<dbReference type="Gene3D" id="2.40.30.170">
    <property type="match status" value="1"/>
</dbReference>
<dbReference type="Pfam" id="PF25944">
    <property type="entry name" value="Beta-barrel_RND"/>
    <property type="match status" value="1"/>
</dbReference>
<dbReference type="RefSeq" id="WP_090655586.1">
    <property type="nucleotide sequence ID" value="NZ_FOIA01000002.1"/>
</dbReference>
<comment type="subcellular location">
    <subcellularLocation>
        <location evidence="1">Cell envelope</location>
    </subcellularLocation>
</comment>
<organism evidence="9 10">
    <name type="scientific">Nitrosomonas marina</name>
    <dbReference type="NCBI Taxonomy" id="917"/>
    <lineage>
        <taxon>Bacteria</taxon>
        <taxon>Pseudomonadati</taxon>
        <taxon>Pseudomonadota</taxon>
        <taxon>Betaproteobacteria</taxon>
        <taxon>Nitrosomonadales</taxon>
        <taxon>Nitrosomonadaceae</taxon>
        <taxon>Nitrosomonas</taxon>
    </lineage>
</organism>
<feature type="coiled-coil region" evidence="3">
    <location>
        <begin position="99"/>
        <end position="166"/>
    </location>
</feature>
<feature type="domain" description="Multidrug resistance protein MdtA-like C-terminal permuted SH3" evidence="8">
    <location>
        <begin position="294"/>
        <end position="352"/>
    </location>
</feature>
<dbReference type="Gene3D" id="2.40.420.20">
    <property type="match status" value="1"/>
</dbReference>
<dbReference type="Gene3D" id="1.10.287.470">
    <property type="entry name" value="Helix hairpin bin"/>
    <property type="match status" value="1"/>
</dbReference>
<keyword evidence="4" id="KW-0732">Signal</keyword>
<feature type="domain" description="Multidrug resistance protein MdtA-like beta-barrel" evidence="7">
    <location>
        <begin position="206"/>
        <end position="286"/>
    </location>
</feature>
<dbReference type="InterPro" id="IPR058625">
    <property type="entry name" value="MdtA-like_BSH"/>
</dbReference>
<dbReference type="SUPFAM" id="SSF111369">
    <property type="entry name" value="HlyD-like secretion proteins"/>
    <property type="match status" value="1"/>
</dbReference>
<gene>
    <name evidence="9" type="ORF">SAMN05216326_102112</name>
</gene>
<dbReference type="GO" id="GO:0005886">
    <property type="term" value="C:plasma membrane"/>
    <property type="evidence" value="ECO:0007669"/>
    <property type="project" value="TreeGrafter"/>
</dbReference>
<accession>A0A1H9YQ87</accession>
<evidence type="ECO:0000313" key="10">
    <source>
        <dbReference type="Proteomes" id="UP000199345"/>
    </source>
</evidence>
<evidence type="ECO:0000259" key="8">
    <source>
        <dbReference type="Pfam" id="PF25967"/>
    </source>
</evidence>
<dbReference type="GO" id="GO:0022857">
    <property type="term" value="F:transmembrane transporter activity"/>
    <property type="evidence" value="ECO:0007669"/>
    <property type="project" value="InterPro"/>
</dbReference>
<dbReference type="InterPro" id="IPR006143">
    <property type="entry name" value="RND_pump_MFP"/>
</dbReference>
<name>A0A1H9YQ87_9PROT</name>
<dbReference type="Pfam" id="PF25917">
    <property type="entry name" value="BSH_RND"/>
    <property type="match status" value="1"/>
</dbReference>